<evidence type="ECO:0000313" key="1">
    <source>
        <dbReference type="EMBL" id="HGE77563.1"/>
    </source>
</evidence>
<dbReference type="EMBL" id="DTOZ01000034">
    <property type="protein sequence ID" value="HGE77563.1"/>
    <property type="molecule type" value="Genomic_DNA"/>
</dbReference>
<organism evidence="1">
    <name type="scientific">candidate division WOR-3 bacterium</name>
    <dbReference type="NCBI Taxonomy" id="2052148"/>
    <lineage>
        <taxon>Bacteria</taxon>
        <taxon>Bacteria division WOR-3</taxon>
    </lineage>
</organism>
<comment type="caution">
    <text evidence="1">The sequence shown here is derived from an EMBL/GenBank/DDBJ whole genome shotgun (WGS) entry which is preliminary data.</text>
</comment>
<name>A0A7V3VTF2_UNCW3</name>
<protein>
    <recommendedName>
        <fullName evidence="2">Peptidase C-terminal archaeal/bacterial domain-containing protein</fullName>
    </recommendedName>
</protein>
<proteinExistence type="predicted"/>
<accession>A0A7V3VTF2</accession>
<evidence type="ECO:0008006" key="2">
    <source>
        <dbReference type="Google" id="ProtNLM"/>
    </source>
</evidence>
<reference evidence="1" key="1">
    <citation type="journal article" date="2020" name="mSystems">
        <title>Genome- and Community-Level Interaction Insights into Carbon Utilization and Element Cycling Functions of Hydrothermarchaeota in Hydrothermal Sediment.</title>
        <authorList>
            <person name="Zhou Z."/>
            <person name="Liu Y."/>
            <person name="Xu W."/>
            <person name="Pan J."/>
            <person name="Luo Z.H."/>
            <person name="Li M."/>
        </authorList>
    </citation>
    <scope>NUCLEOTIDE SEQUENCE [LARGE SCALE GENOMIC DNA]</scope>
    <source>
        <strain evidence="1">SpSt-961</strain>
    </source>
</reference>
<gene>
    <name evidence="1" type="ORF">ENX68_00995</name>
</gene>
<dbReference type="Gene3D" id="2.60.120.380">
    <property type="match status" value="3"/>
</dbReference>
<dbReference type="AlphaFoldDB" id="A0A7V3VTF2"/>
<sequence>MEMVSRTPLIDANTALTIAQSAGNISGGLAMQPPRLGIFTTSGSPHLSYEIFLYNTSGEAWLYYIDAMSGEILWSSDQVPKYDGTLKIYVGRPHDGTSKYARPLPYARIYEDYRYYSDFGGCENPITVGRWRGDTSRLLGSTDWSGNYSGLTGIDPSDTYWTIDFIGTYMRDKGTQSVLHLDDFPAGGIYTFPQSADYQRSRRGEFFYLLNYGRKFYSEAAYNTPIFDQIDFSYKEEESYPCQSPSDPIHCCEGYALGPCVEMVCGLDMGITAAPSVERRFRGVVYHELNHTLRPRVAPNVCYNCSGTSTVDGPECKLWEEGRADYGKVTVGEAENVRSEYRPSRKYPDDFTCLDRYLGGSIWTALYVHYMLHWGPGPATKDIHYNLANVDLNTRMVGSCTDSDGDTYVEVSECNPINSNYRLLLEANSSIWNGKYQRQNEISEVFHWHVTDADRATPGSQGFPWADEMPNHYANPPFVSAEFGIIKTITVGPDPDSGLLRLEKSSDYDTVMFLGRGGESYYIETTNISSGMDTFLEILNRNGTVIAYNDDCGASPRSCLTLSPSTSDYYRIRVSPVPGSATGPDKTYWMRIQIQNDDYGDNMAGAAALVTNNVFRSANFNSASDIDYFRIISSASQTLSFMGCSDVGISTKVDLINSTGILLATFTNTSCSSSPYSISIDRGTYFLKASTPMGSTGAYKIKANLTTDIDVDSTATNAWTLSADANLGRVIGTRFETTSDEDWFKFMGGSKCRNYIIETWGLDSGVDTIIEIYAPSSTIWSRTGTLDSLPDTSNGNGLGHWMLQDDDGALDSRGSRIAFATPVIGTYYVRVKNKGTSSGSYYIAFEDTGLISTCWPSYP</sequence>